<keyword evidence="3" id="KW-1185">Reference proteome</keyword>
<dbReference type="Pfam" id="PF14223">
    <property type="entry name" value="Retrotran_gag_2"/>
    <property type="match status" value="1"/>
</dbReference>
<accession>A0AAV1WSK9</accession>
<dbReference type="PANTHER" id="PTHR47481">
    <property type="match status" value="1"/>
</dbReference>
<reference evidence="2 3" key="1">
    <citation type="submission" date="2024-03" db="EMBL/GenBank/DDBJ databases">
        <authorList>
            <person name="Martinez-Hernandez J."/>
        </authorList>
    </citation>
    <scope>NUCLEOTIDE SEQUENCE [LARGE SCALE GENOMIC DNA]</scope>
</reference>
<proteinExistence type="predicted"/>
<evidence type="ECO:0000256" key="1">
    <source>
        <dbReference type="SAM" id="MobiDB-lite"/>
    </source>
</evidence>
<organism evidence="2 3">
    <name type="scientific">Lupinus luteus</name>
    <name type="common">European yellow lupine</name>
    <dbReference type="NCBI Taxonomy" id="3873"/>
    <lineage>
        <taxon>Eukaryota</taxon>
        <taxon>Viridiplantae</taxon>
        <taxon>Streptophyta</taxon>
        <taxon>Embryophyta</taxon>
        <taxon>Tracheophyta</taxon>
        <taxon>Spermatophyta</taxon>
        <taxon>Magnoliopsida</taxon>
        <taxon>eudicotyledons</taxon>
        <taxon>Gunneridae</taxon>
        <taxon>Pentapetalae</taxon>
        <taxon>rosids</taxon>
        <taxon>fabids</taxon>
        <taxon>Fabales</taxon>
        <taxon>Fabaceae</taxon>
        <taxon>Papilionoideae</taxon>
        <taxon>50 kb inversion clade</taxon>
        <taxon>genistoids sensu lato</taxon>
        <taxon>core genistoids</taxon>
        <taxon>Genisteae</taxon>
        <taxon>Lupinus</taxon>
    </lineage>
</organism>
<feature type="compositionally biased region" description="Polar residues" evidence="1">
    <location>
        <begin position="316"/>
        <end position="326"/>
    </location>
</feature>
<evidence type="ECO:0000313" key="3">
    <source>
        <dbReference type="Proteomes" id="UP001497480"/>
    </source>
</evidence>
<dbReference type="Proteomes" id="UP001497480">
    <property type="component" value="Unassembled WGS sequence"/>
</dbReference>
<gene>
    <name evidence="2" type="ORF">LLUT_LOCUS13486</name>
</gene>
<protein>
    <submittedName>
        <fullName evidence="2">Uncharacterized protein</fullName>
    </submittedName>
</protein>
<feature type="compositionally biased region" description="Low complexity" evidence="1">
    <location>
        <begin position="327"/>
        <end position="338"/>
    </location>
</feature>
<feature type="region of interest" description="Disordered" evidence="1">
    <location>
        <begin position="250"/>
        <end position="339"/>
    </location>
</feature>
<dbReference type="EMBL" id="CAXHTB010000009">
    <property type="protein sequence ID" value="CAL0312426.1"/>
    <property type="molecule type" value="Genomic_DNA"/>
</dbReference>
<comment type="caution">
    <text evidence="2">The sequence shown here is derived from an EMBL/GenBank/DDBJ whole genome shotgun (WGS) entry which is preliminary data.</text>
</comment>
<feature type="compositionally biased region" description="Basic residues" evidence="1">
    <location>
        <begin position="270"/>
        <end position="290"/>
    </location>
</feature>
<sequence>MRMARKTFPILIWYQTRVLHPLPSAGPNSVFPYSLLLSFLYLHGFQQILLSSCSCCIKHQESCFQWAELFKIHARSTKVLDHILPPANSTATAPSTAEEKELWSTLDATVLSWIYATISSDLLHTIIEPDSTAMEAWDRLRDIFQDNQHSRAVALEQEFSATSMENFSNVSSYCQRLKSIADQLKNVGAPVSESRLVLQLVGGLAPPYRGVGTLIRQSNPLPPFYKARSMLTLEEAGLAKEAATESALLTTSTVDGSPHTAKSGQSKGKNGSHHSGGGRRNHGGGRKHGGGRSSAGSKGGGRGPFSGGQGSPISPPWQQHGQSGNRPPQWQQQQPAPWGWYNPHWPIPPCPFPTQGWARPNTPPHRQAGILGPRPPPQAYVHHAVSPASLEQSNLYAPTDIETAMHTMSLQQPDPSWYMDTGATSHMTSSIGLSDGDVNNEM</sequence>
<name>A0AAV1WSK9_LUPLU</name>
<dbReference type="PANTHER" id="PTHR47481:SF10">
    <property type="entry name" value="COPIA-LIKE POLYPROTEIN_RETROTRANSPOSON"/>
    <property type="match status" value="1"/>
</dbReference>
<evidence type="ECO:0000313" key="2">
    <source>
        <dbReference type="EMBL" id="CAL0312426.1"/>
    </source>
</evidence>
<dbReference type="AlphaFoldDB" id="A0AAV1WSK9"/>
<feature type="compositionally biased region" description="Gly residues" evidence="1">
    <location>
        <begin position="291"/>
        <end position="310"/>
    </location>
</feature>